<protein>
    <submittedName>
        <fullName evidence="2">Predicted protein</fullName>
    </submittedName>
</protein>
<dbReference type="AlphaFoldDB" id="C1MVJ6"/>
<accession>C1MVJ6</accession>
<dbReference type="GeneID" id="9685487"/>
<reference evidence="2 3" key="1">
    <citation type="journal article" date="2009" name="Science">
        <title>Green evolution and dynamic adaptations revealed by genomes of the marine picoeukaryotes Micromonas.</title>
        <authorList>
            <person name="Worden A.Z."/>
            <person name="Lee J.H."/>
            <person name="Mock T."/>
            <person name="Rouze P."/>
            <person name="Simmons M.P."/>
            <person name="Aerts A.L."/>
            <person name="Allen A.E."/>
            <person name="Cuvelier M.L."/>
            <person name="Derelle E."/>
            <person name="Everett M.V."/>
            <person name="Foulon E."/>
            <person name="Grimwood J."/>
            <person name="Gundlach H."/>
            <person name="Henrissat B."/>
            <person name="Napoli C."/>
            <person name="McDonald S.M."/>
            <person name="Parker M.S."/>
            <person name="Rombauts S."/>
            <person name="Salamov A."/>
            <person name="Von Dassow P."/>
            <person name="Badger J.H."/>
            <person name="Coutinho P.M."/>
            <person name="Demir E."/>
            <person name="Dubchak I."/>
            <person name="Gentemann C."/>
            <person name="Eikrem W."/>
            <person name="Gready J.E."/>
            <person name="John U."/>
            <person name="Lanier W."/>
            <person name="Lindquist E.A."/>
            <person name="Lucas S."/>
            <person name="Mayer K.F."/>
            <person name="Moreau H."/>
            <person name="Not F."/>
            <person name="Otillar R."/>
            <person name="Panaud O."/>
            <person name="Pangilinan J."/>
            <person name="Paulsen I."/>
            <person name="Piegu B."/>
            <person name="Poliakov A."/>
            <person name="Robbens S."/>
            <person name="Schmutz J."/>
            <person name="Toulza E."/>
            <person name="Wyss T."/>
            <person name="Zelensky A."/>
            <person name="Zhou K."/>
            <person name="Armbrust E.V."/>
            <person name="Bhattacharya D."/>
            <person name="Goodenough U.W."/>
            <person name="Van de Peer Y."/>
            <person name="Grigoriev I.V."/>
        </authorList>
    </citation>
    <scope>NUCLEOTIDE SEQUENCE [LARGE SCALE GENOMIC DNA]</scope>
    <source>
        <strain evidence="2 3">CCMP1545</strain>
    </source>
</reference>
<dbReference type="KEGG" id="mpp:MICPUCDRAFT_65402"/>
<dbReference type="EMBL" id="GG663741">
    <property type="protein sequence ID" value="EEH56001.1"/>
    <property type="molecule type" value="Genomic_DNA"/>
</dbReference>
<feature type="compositionally biased region" description="Basic and acidic residues" evidence="1">
    <location>
        <begin position="29"/>
        <end position="96"/>
    </location>
</feature>
<feature type="region of interest" description="Disordered" evidence="1">
    <location>
        <begin position="1"/>
        <end position="204"/>
    </location>
</feature>
<proteinExistence type="predicted"/>
<feature type="compositionally biased region" description="Basic and acidic residues" evidence="1">
    <location>
        <begin position="9"/>
        <end position="20"/>
    </location>
</feature>
<dbReference type="RefSeq" id="XP_003060049.1">
    <property type="nucleotide sequence ID" value="XM_003060003.1"/>
</dbReference>
<sequence length="204" mass="23166">MSAPRANARARDADVVDDRRRVRRRRRRGEPARADRGRRDRAQRFEVEVDRRGAVALDESARERARGDEEDVRSQRARGRDLRARGRVPLRERGSRSDGVGSARGVEWRKRWRRGRREGGREGGRDGGRRGCRDAEGEAATRGSDQIGIAPARRPSGGPRPRLALSPPSPPRPRRLRRARRCPPRGGRRSRPCCLRARGSGRRI</sequence>
<evidence type="ECO:0000313" key="2">
    <source>
        <dbReference type="EMBL" id="EEH56001.1"/>
    </source>
</evidence>
<name>C1MVJ6_MICPC</name>
<organism evidence="3">
    <name type="scientific">Micromonas pusilla (strain CCMP1545)</name>
    <name type="common">Picoplanktonic green alga</name>
    <dbReference type="NCBI Taxonomy" id="564608"/>
    <lineage>
        <taxon>Eukaryota</taxon>
        <taxon>Viridiplantae</taxon>
        <taxon>Chlorophyta</taxon>
        <taxon>Mamiellophyceae</taxon>
        <taxon>Mamiellales</taxon>
        <taxon>Mamiellaceae</taxon>
        <taxon>Micromonas</taxon>
    </lineage>
</organism>
<feature type="compositionally biased region" description="Basic and acidic residues" evidence="1">
    <location>
        <begin position="117"/>
        <end position="136"/>
    </location>
</feature>
<evidence type="ECO:0000256" key="1">
    <source>
        <dbReference type="SAM" id="MobiDB-lite"/>
    </source>
</evidence>
<feature type="compositionally biased region" description="Low complexity" evidence="1">
    <location>
        <begin position="150"/>
        <end position="166"/>
    </location>
</feature>
<evidence type="ECO:0000313" key="3">
    <source>
        <dbReference type="Proteomes" id="UP000001876"/>
    </source>
</evidence>
<gene>
    <name evidence="2" type="ORF">MICPUCDRAFT_65402</name>
</gene>
<dbReference type="Proteomes" id="UP000001876">
    <property type="component" value="Unassembled WGS sequence"/>
</dbReference>
<feature type="compositionally biased region" description="Basic residues" evidence="1">
    <location>
        <begin position="172"/>
        <end position="191"/>
    </location>
</feature>
<keyword evidence="3" id="KW-1185">Reference proteome</keyword>